<sequence>MGLLRSLATAVTSLLLLSINASPSTAAIPTGVDDLYRVNLRVVYRAFCPACQWFIGNPLLELVRTEEYRAIINMTLIPAAGMKEKREGEVTCEAGPSECSGHRWQVCVLDTNRDDIVKYVGTIACMEGDESGEADDWPTKTENCVTDEERIHIEECFNDRSTALLLKMIRGKRLGSSPWAPYTVVNQNVLGSATEGVSLKMLKTSICSAYTGPNSFYPADCEELVGGQKVFASNATVANKKDQAPVAAEILSQGILTPAMKEDNAVVETPIVVVGGDSIVVDMIEGEGVLSAPAHLSATADAAGKVVMEMYWRAFCPGCMSFITRPLLSLVRDKEFQRIIDFRPVPAAGTSYDANGKFSCASGVLECRGHKWLSCAVEEFHQIGELVEHIACMESKDNNGMTWNSIIDRCFKDEARTKMQACYNLKSEELLRKNVAKRQSLRVPWVPYVLLNGVPLGSSTQGIGLKQLTDAVCKAYVGPENLPAVCLPKRLRNEAEAKIPAEDDAVKPCAPKQKDSSGIGEQHEDAPGIGKPLPSEREAKTFTEFKAKVTGGRRTEDGTPSVTMTAIVLPGLCFVGLVVIARRLSRNHKKDA</sequence>
<keyword evidence="7" id="KW-1133">Transmembrane helix</keyword>
<evidence type="ECO:0000256" key="4">
    <source>
        <dbReference type="ARBA" id="ARBA00022729"/>
    </source>
</evidence>
<evidence type="ECO:0000256" key="6">
    <source>
        <dbReference type="SAM" id="MobiDB-lite"/>
    </source>
</evidence>
<comment type="subcellular location">
    <subcellularLocation>
        <location evidence="1">Secreted</location>
    </subcellularLocation>
</comment>
<evidence type="ECO:0000256" key="1">
    <source>
        <dbReference type="ARBA" id="ARBA00004613"/>
    </source>
</evidence>
<feature type="chain" id="PRO_5043337358" description="Gamma-interferon-inducible lysosomal thiol reductase" evidence="8">
    <location>
        <begin position="27"/>
        <end position="592"/>
    </location>
</feature>
<keyword evidence="7" id="KW-0812">Transmembrane</keyword>
<evidence type="ECO:0000256" key="3">
    <source>
        <dbReference type="ARBA" id="ARBA00022525"/>
    </source>
</evidence>
<comment type="similarity">
    <text evidence="2">Belongs to the GILT family.</text>
</comment>
<evidence type="ECO:0000256" key="7">
    <source>
        <dbReference type="SAM" id="Phobius"/>
    </source>
</evidence>
<proteinExistence type="inferred from homology"/>
<keyword evidence="3" id="KW-0964">Secreted</keyword>
<evidence type="ECO:0000256" key="5">
    <source>
        <dbReference type="ARBA" id="ARBA00023180"/>
    </source>
</evidence>
<keyword evidence="5" id="KW-0325">Glycoprotein</keyword>
<feature type="signal peptide" evidence="8">
    <location>
        <begin position="1"/>
        <end position="26"/>
    </location>
</feature>
<dbReference type="Proteomes" id="UP001162060">
    <property type="component" value="Unassembled WGS sequence"/>
</dbReference>
<dbReference type="PANTHER" id="PTHR13234:SF8">
    <property type="entry name" value="GAMMA-INTERFERON-INDUCIBLE LYSOSOMAL THIOL REDUCTASE"/>
    <property type="match status" value="1"/>
</dbReference>
<evidence type="ECO:0000313" key="10">
    <source>
        <dbReference type="Proteomes" id="UP001162060"/>
    </source>
</evidence>
<dbReference type="EMBL" id="CAKLBY020000070">
    <property type="protein sequence ID" value="CAK7923678.1"/>
    <property type="molecule type" value="Genomic_DNA"/>
</dbReference>
<feature type="region of interest" description="Disordered" evidence="6">
    <location>
        <begin position="502"/>
        <end position="537"/>
    </location>
</feature>
<keyword evidence="7" id="KW-0472">Membrane</keyword>
<evidence type="ECO:0000256" key="8">
    <source>
        <dbReference type="SAM" id="SignalP"/>
    </source>
</evidence>
<dbReference type="Pfam" id="PF03227">
    <property type="entry name" value="GILT"/>
    <property type="match status" value="2"/>
</dbReference>
<dbReference type="PANTHER" id="PTHR13234">
    <property type="entry name" value="GAMMA-INTERFERON INDUCIBLE LYSOSOMAL THIOL REDUCTASE GILT"/>
    <property type="match status" value="1"/>
</dbReference>
<dbReference type="AlphaFoldDB" id="A0AAV1TPC6"/>
<dbReference type="GO" id="GO:0016671">
    <property type="term" value="F:oxidoreductase activity, acting on a sulfur group of donors, disulfide as acceptor"/>
    <property type="evidence" value="ECO:0007669"/>
    <property type="project" value="InterPro"/>
</dbReference>
<name>A0AAV1TPC6_9STRA</name>
<evidence type="ECO:0000256" key="2">
    <source>
        <dbReference type="ARBA" id="ARBA00005679"/>
    </source>
</evidence>
<dbReference type="InterPro" id="IPR004911">
    <property type="entry name" value="Interferon-induced_GILT"/>
</dbReference>
<protein>
    <recommendedName>
        <fullName evidence="11">Gamma-interferon-inducible lysosomal thiol reductase</fullName>
    </recommendedName>
</protein>
<dbReference type="GO" id="GO:0005576">
    <property type="term" value="C:extracellular region"/>
    <property type="evidence" value="ECO:0007669"/>
    <property type="project" value="UniProtKB-SubCell"/>
</dbReference>
<evidence type="ECO:0000313" key="9">
    <source>
        <dbReference type="EMBL" id="CAK7923678.1"/>
    </source>
</evidence>
<gene>
    <name evidence="9" type="ORF">PM001_LOCUS8828</name>
</gene>
<accession>A0AAV1TPC6</accession>
<organism evidence="9 10">
    <name type="scientific">Peronospora matthiolae</name>
    <dbReference type="NCBI Taxonomy" id="2874970"/>
    <lineage>
        <taxon>Eukaryota</taxon>
        <taxon>Sar</taxon>
        <taxon>Stramenopiles</taxon>
        <taxon>Oomycota</taxon>
        <taxon>Peronosporomycetes</taxon>
        <taxon>Peronosporales</taxon>
        <taxon>Peronosporaceae</taxon>
        <taxon>Peronospora</taxon>
    </lineage>
</organism>
<comment type="caution">
    <text evidence="9">The sequence shown here is derived from an EMBL/GenBank/DDBJ whole genome shotgun (WGS) entry which is preliminary data.</text>
</comment>
<feature type="transmembrane region" description="Helical" evidence="7">
    <location>
        <begin position="562"/>
        <end position="581"/>
    </location>
</feature>
<evidence type="ECO:0008006" key="11">
    <source>
        <dbReference type="Google" id="ProtNLM"/>
    </source>
</evidence>
<keyword evidence="4 8" id="KW-0732">Signal</keyword>
<reference evidence="9" key="1">
    <citation type="submission" date="2024-01" db="EMBL/GenBank/DDBJ databases">
        <authorList>
            <person name="Webb A."/>
        </authorList>
    </citation>
    <scope>NUCLEOTIDE SEQUENCE</scope>
    <source>
        <strain evidence="9">Pm1</strain>
    </source>
</reference>